<dbReference type="InterPro" id="IPR050156">
    <property type="entry name" value="TC-AMP_synthase_SUA5"/>
</dbReference>
<dbReference type="PROSITE" id="PS51163">
    <property type="entry name" value="YRDC"/>
    <property type="match status" value="1"/>
</dbReference>
<gene>
    <name evidence="13" type="ORF">Q8852_02405</name>
</gene>
<evidence type="ECO:0000256" key="7">
    <source>
        <dbReference type="ARBA" id="ARBA00022695"/>
    </source>
</evidence>
<evidence type="ECO:0000256" key="1">
    <source>
        <dbReference type="ARBA" id="ARBA00004496"/>
    </source>
</evidence>
<dbReference type="PANTHER" id="PTHR17490:SF16">
    <property type="entry name" value="THREONYLCARBAMOYL-AMP SYNTHASE"/>
    <property type="match status" value="1"/>
</dbReference>
<evidence type="ECO:0000256" key="6">
    <source>
        <dbReference type="ARBA" id="ARBA00022694"/>
    </source>
</evidence>
<evidence type="ECO:0000256" key="5">
    <source>
        <dbReference type="ARBA" id="ARBA00022679"/>
    </source>
</evidence>
<dbReference type="Proteomes" id="UP001237011">
    <property type="component" value="Chromosome"/>
</dbReference>
<evidence type="ECO:0000256" key="10">
    <source>
        <dbReference type="ARBA" id="ARBA00029774"/>
    </source>
</evidence>
<protein>
    <recommendedName>
        <fullName evidence="10">L-threonylcarbamoyladenylate synthase</fullName>
        <ecNumber evidence="3">2.7.7.87</ecNumber>
    </recommendedName>
    <alternativeName>
        <fullName evidence="10">L-threonylcarbamoyladenylate synthase</fullName>
    </alternativeName>
</protein>
<evidence type="ECO:0000256" key="4">
    <source>
        <dbReference type="ARBA" id="ARBA00022490"/>
    </source>
</evidence>
<evidence type="ECO:0000313" key="13">
    <source>
        <dbReference type="EMBL" id="WLP85155.1"/>
    </source>
</evidence>
<feature type="domain" description="YrdC-like" evidence="12">
    <location>
        <begin position="1"/>
        <end position="157"/>
    </location>
</feature>
<dbReference type="RefSeq" id="WP_305937594.1">
    <property type="nucleotide sequence ID" value="NZ_CP132191.1"/>
</dbReference>
<dbReference type="SUPFAM" id="SSF55821">
    <property type="entry name" value="YrdC/RibB"/>
    <property type="match status" value="1"/>
</dbReference>
<comment type="similarity">
    <text evidence="2">Belongs to the SUA5 family.</text>
</comment>
<proteinExistence type="inferred from homology"/>
<keyword evidence="6" id="KW-0819">tRNA processing</keyword>
<dbReference type="InterPro" id="IPR006070">
    <property type="entry name" value="Sua5-like_dom"/>
</dbReference>
<keyword evidence="14" id="KW-1185">Reference proteome</keyword>
<accession>A0ABY9HAE8</accession>
<dbReference type="InterPro" id="IPR017945">
    <property type="entry name" value="DHBP_synth_RibB-like_a/b_dom"/>
</dbReference>
<evidence type="ECO:0000256" key="9">
    <source>
        <dbReference type="ARBA" id="ARBA00022840"/>
    </source>
</evidence>
<evidence type="ECO:0000256" key="11">
    <source>
        <dbReference type="ARBA" id="ARBA00048366"/>
    </source>
</evidence>
<organism evidence="13 14">
    <name type="scientific">Mycoplasma seminis</name>
    <dbReference type="NCBI Taxonomy" id="512749"/>
    <lineage>
        <taxon>Bacteria</taxon>
        <taxon>Bacillati</taxon>
        <taxon>Mycoplasmatota</taxon>
        <taxon>Mollicutes</taxon>
        <taxon>Mycoplasmataceae</taxon>
        <taxon>Mycoplasma</taxon>
    </lineage>
</organism>
<evidence type="ECO:0000313" key="14">
    <source>
        <dbReference type="Proteomes" id="UP001237011"/>
    </source>
</evidence>
<dbReference type="EC" id="2.7.7.87" evidence="3"/>
<keyword evidence="7" id="KW-0548">Nucleotidyltransferase</keyword>
<evidence type="ECO:0000256" key="3">
    <source>
        <dbReference type="ARBA" id="ARBA00012584"/>
    </source>
</evidence>
<evidence type="ECO:0000256" key="2">
    <source>
        <dbReference type="ARBA" id="ARBA00007663"/>
    </source>
</evidence>
<dbReference type="EMBL" id="CP132191">
    <property type="protein sequence ID" value="WLP85155.1"/>
    <property type="molecule type" value="Genomic_DNA"/>
</dbReference>
<keyword evidence="4" id="KW-0963">Cytoplasm</keyword>
<comment type="subcellular location">
    <subcellularLocation>
        <location evidence="1">Cytoplasm</location>
    </subcellularLocation>
</comment>
<keyword evidence="5" id="KW-0808">Transferase</keyword>
<dbReference type="Gene3D" id="3.90.870.10">
    <property type="entry name" value="DHBP synthase"/>
    <property type="match status" value="1"/>
</dbReference>
<dbReference type="Pfam" id="PF01300">
    <property type="entry name" value="Sua5_yciO_yrdC"/>
    <property type="match status" value="1"/>
</dbReference>
<reference evidence="13" key="1">
    <citation type="submission" date="2023-08" db="EMBL/GenBank/DDBJ databases">
        <title>Complete genome sequence of Mycoplasma seminis 2200.</title>
        <authorList>
            <person name="Spergser J."/>
        </authorList>
    </citation>
    <scope>NUCLEOTIDE SEQUENCE [LARGE SCALE GENOMIC DNA]</scope>
    <source>
        <strain evidence="13">2200</strain>
    </source>
</reference>
<comment type="catalytic activity">
    <reaction evidence="11">
        <text>L-threonine + hydrogencarbonate + ATP = L-threonylcarbamoyladenylate + diphosphate + H2O</text>
        <dbReference type="Rhea" id="RHEA:36407"/>
        <dbReference type="ChEBI" id="CHEBI:15377"/>
        <dbReference type="ChEBI" id="CHEBI:17544"/>
        <dbReference type="ChEBI" id="CHEBI:30616"/>
        <dbReference type="ChEBI" id="CHEBI:33019"/>
        <dbReference type="ChEBI" id="CHEBI:57926"/>
        <dbReference type="ChEBI" id="CHEBI:73682"/>
        <dbReference type="EC" id="2.7.7.87"/>
    </reaction>
</comment>
<sequence length="157" mass="17639">MQKDKYQDIIICSTDTVCGIGGPVNEQTLDLIYELKQRPKNKKIMILVGSLAQAQSFKQWNQAATQLAKEKWPGGVSIVVNDQGFRMPNCPKLQQYLIQNGPIYMSSANISGQDVLTLQQVSEVFPQVKNIYDFCEPNGKPSDIYNLDTGEVIIRKK</sequence>
<keyword evidence="9" id="KW-0067">ATP-binding</keyword>
<dbReference type="PANTHER" id="PTHR17490">
    <property type="entry name" value="SUA5"/>
    <property type="match status" value="1"/>
</dbReference>
<evidence type="ECO:0000259" key="12">
    <source>
        <dbReference type="PROSITE" id="PS51163"/>
    </source>
</evidence>
<evidence type="ECO:0000256" key="8">
    <source>
        <dbReference type="ARBA" id="ARBA00022741"/>
    </source>
</evidence>
<name>A0ABY9HAE8_9MOLU</name>
<keyword evidence="8" id="KW-0547">Nucleotide-binding</keyword>